<dbReference type="GO" id="GO:0003919">
    <property type="term" value="F:FMN adenylyltransferase activity"/>
    <property type="evidence" value="ECO:0007669"/>
    <property type="project" value="UniProtKB-EC"/>
</dbReference>
<evidence type="ECO:0000313" key="13">
    <source>
        <dbReference type="EMBL" id="PJM73462.1"/>
    </source>
</evidence>
<dbReference type="Gene3D" id="3.40.50.620">
    <property type="entry name" value="HUPs"/>
    <property type="match status" value="1"/>
</dbReference>
<dbReference type="UniPathway" id="UPA00277">
    <property type="reaction ID" value="UER00407"/>
</dbReference>
<dbReference type="InterPro" id="IPR015865">
    <property type="entry name" value="Riboflavin_kinase_bac/euk"/>
</dbReference>
<evidence type="ECO:0000256" key="2">
    <source>
        <dbReference type="ARBA" id="ARBA00010214"/>
    </source>
</evidence>
<gene>
    <name evidence="13" type="ORF">CS006_05355</name>
</gene>
<keyword evidence="8" id="KW-0274">FAD</keyword>
<dbReference type="EMBL" id="PEBI01000002">
    <property type="protein sequence ID" value="PJM73462.1"/>
    <property type="molecule type" value="Genomic_DNA"/>
</dbReference>
<keyword evidence="6 13" id="KW-0548">Nucleotidyltransferase</keyword>
<name>A0A2M9H9H1_9BIFI</name>
<evidence type="ECO:0000256" key="8">
    <source>
        <dbReference type="ARBA" id="ARBA00022827"/>
    </source>
</evidence>
<keyword evidence="4" id="KW-0288">FMN</keyword>
<dbReference type="Pfam" id="PF01687">
    <property type="entry name" value="Flavokinase"/>
    <property type="match status" value="1"/>
</dbReference>
<feature type="domain" description="Riboflavin kinase" evidence="12">
    <location>
        <begin position="247"/>
        <end position="386"/>
    </location>
</feature>
<evidence type="ECO:0000256" key="10">
    <source>
        <dbReference type="ARBA" id="ARBA00047880"/>
    </source>
</evidence>
<keyword evidence="14" id="KW-1185">Reference proteome</keyword>
<evidence type="ECO:0000256" key="6">
    <source>
        <dbReference type="ARBA" id="ARBA00022695"/>
    </source>
</evidence>
<dbReference type="AlphaFoldDB" id="A0A2M9H9H1"/>
<keyword evidence="9" id="KW-0067">ATP-binding</keyword>
<keyword evidence="3" id="KW-0285">Flavoprotein</keyword>
<dbReference type="InterPro" id="IPR023465">
    <property type="entry name" value="Riboflavin_kinase_dom_sf"/>
</dbReference>
<dbReference type="SMART" id="SM00904">
    <property type="entry name" value="Flavokinase"/>
    <property type="match status" value="1"/>
</dbReference>
<reference evidence="13 14" key="1">
    <citation type="submission" date="2017-10" db="EMBL/GenBank/DDBJ databases">
        <title>Draft genome sequences of strains TRE 1, TRE 9, TRE H and TRI 7, isolated from tamarins, belonging to four potential novel Bifidobacterium species.</title>
        <authorList>
            <person name="Mattarelli P."/>
            <person name="Modesto M."/>
            <person name="Puglisi E."/>
            <person name="Morelli L."/>
            <person name="Spezio C."/>
            <person name="Bonetti A."/>
            <person name="Sandri C."/>
        </authorList>
    </citation>
    <scope>NUCLEOTIDE SEQUENCE [LARGE SCALE GENOMIC DNA]</scope>
    <source>
        <strain evidence="14">TRE1</strain>
    </source>
</reference>
<comment type="similarity">
    <text evidence="2">Belongs to the RibF family.</text>
</comment>
<dbReference type="Proteomes" id="UP000229095">
    <property type="component" value="Unassembled WGS sequence"/>
</dbReference>
<evidence type="ECO:0000256" key="1">
    <source>
        <dbReference type="ARBA" id="ARBA00004726"/>
    </source>
</evidence>
<evidence type="ECO:0000259" key="12">
    <source>
        <dbReference type="SMART" id="SM00904"/>
    </source>
</evidence>
<proteinExistence type="inferred from homology"/>
<sequence length="386" mass="42623">MKITTLVPDTEGALAWPPFGQNKRSIVAVGNFDGVHRGHQAVLKRTVDLAKSYGCRSVVILFDPRPEIVRQYAKDHDGAQLPKDETYTDAEALTGIDRRLKLIEEMGIDYAIVIRYTLEFGAKSYQYFLGQLVGKIGLRNLVIGKDARMGAGRAGNVDSIDSIAQATRMFEVDVVDDRGPGEVRVPLTDSDETAEALDKVNDPDSGLTKAERRALSKKTPNRLVRAWSSSYVRYLLSRGRVDEAAEILGRPHVVEGVVVGGKQRGRTLGFPTANVAGDVQGYMPADGVYAGWLVDVDPETGEERRYPSAISIGTKVTFGEPEARVLEAYAIAPLGEDGKPEWLDLYGHHTRVEFVKFLRPQVHFDGADELVAELRRNVEQTRDICK</sequence>
<dbReference type="PANTHER" id="PTHR22749:SF6">
    <property type="entry name" value="RIBOFLAVIN KINASE"/>
    <property type="match status" value="1"/>
</dbReference>
<dbReference type="RefSeq" id="WP_100510746.1">
    <property type="nucleotide sequence ID" value="NZ_PEBI01000002.1"/>
</dbReference>
<evidence type="ECO:0000256" key="5">
    <source>
        <dbReference type="ARBA" id="ARBA00022679"/>
    </source>
</evidence>
<keyword evidence="5 13" id="KW-0808">Transferase</keyword>
<dbReference type="Pfam" id="PF06574">
    <property type="entry name" value="FAD_syn"/>
    <property type="match status" value="1"/>
</dbReference>
<dbReference type="OrthoDB" id="9803667at2"/>
<dbReference type="SUPFAM" id="SSF82114">
    <property type="entry name" value="Riboflavin kinase-like"/>
    <property type="match status" value="1"/>
</dbReference>
<evidence type="ECO:0000256" key="3">
    <source>
        <dbReference type="ARBA" id="ARBA00022630"/>
    </source>
</evidence>
<dbReference type="InterPro" id="IPR023468">
    <property type="entry name" value="Riboflavin_kinase"/>
</dbReference>
<evidence type="ECO:0000256" key="7">
    <source>
        <dbReference type="ARBA" id="ARBA00022741"/>
    </source>
</evidence>
<comment type="caution">
    <text evidence="13">The sequence shown here is derived from an EMBL/GenBank/DDBJ whole genome shotgun (WGS) entry which is preliminary data.</text>
</comment>
<comment type="catalytic activity">
    <reaction evidence="10">
        <text>riboflavin + ATP = FMN + ADP + H(+)</text>
        <dbReference type="Rhea" id="RHEA:14357"/>
        <dbReference type="ChEBI" id="CHEBI:15378"/>
        <dbReference type="ChEBI" id="CHEBI:30616"/>
        <dbReference type="ChEBI" id="CHEBI:57986"/>
        <dbReference type="ChEBI" id="CHEBI:58210"/>
        <dbReference type="ChEBI" id="CHEBI:456216"/>
        <dbReference type="EC" id="2.7.1.26"/>
    </reaction>
</comment>
<dbReference type="SUPFAM" id="SSF52374">
    <property type="entry name" value="Nucleotidylyl transferase"/>
    <property type="match status" value="1"/>
</dbReference>
<organism evidence="13 14">
    <name type="scientific">Bifidobacterium primatium</name>
    <dbReference type="NCBI Taxonomy" id="2045438"/>
    <lineage>
        <taxon>Bacteria</taxon>
        <taxon>Bacillati</taxon>
        <taxon>Actinomycetota</taxon>
        <taxon>Actinomycetes</taxon>
        <taxon>Bifidobacteriales</taxon>
        <taxon>Bifidobacteriaceae</taxon>
        <taxon>Bifidobacterium</taxon>
    </lineage>
</organism>
<accession>A0A2M9H9H1</accession>
<dbReference type="CDD" id="cd02064">
    <property type="entry name" value="FAD_synthetase_N"/>
    <property type="match status" value="1"/>
</dbReference>
<evidence type="ECO:0000256" key="4">
    <source>
        <dbReference type="ARBA" id="ARBA00022643"/>
    </source>
</evidence>
<keyword evidence="7" id="KW-0547">Nucleotide-binding</keyword>
<dbReference type="InterPro" id="IPR014729">
    <property type="entry name" value="Rossmann-like_a/b/a_fold"/>
</dbReference>
<dbReference type="GO" id="GO:0008531">
    <property type="term" value="F:riboflavin kinase activity"/>
    <property type="evidence" value="ECO:0007669"/>
    <property type="project" value="UniProtKB-EC"/>
</dbReference>
<dbReference type="GO" id="GO:0009231">
    <property type="term" value="P:riboflavin biosynthetic process"/>
    <property type="evidence" value="ECO:0007669"/>
    <property type="project" value="InterPro"/>
</dbReference>
<keyword evidence="13" id="KW-0418">Kinase</keyword>
<evidence type="ECO:0000256" key="9">
    <source>
        <dbReference type="ARBA" id="ARBA00022840"/>
    </source>
</evidence>
<dbReference type="InterPro" id="IPR015864">
    <property type="entry name" value="FAD_synthase"/>
</dbReference>
<dbReference type="Gene3D" id="2.40.30.30">
    <property type="entry name" value="Riboflavin kinase-like"/>
    <property type="match status" value="1"/>
</dbReference>
<evidence type="ECO:0000313" key="14">
    <source>
        <dbReference type="Proteomes" id="UP000229095"/>
    </source>
</evidence>
<evidence type="ECO:0000256" key="11">
    <source>
        <dbReference type="ARBA" id="ARBA00049494"/>
    </source>
</evidence>
<dbReference type="GO" id="GO:0005524">
    <property type="term" value="F:ATP binding"/>
    <property type="evidence" value="ECO:0007669"/>
    <property type="project" value="UniProtKB-KW"/>
</dbReference>
<dbReference type="GO" id="GO:0006747">
    <property type="term" value="P:FAD biosynthetic process"/>
    <property type="evidence" value="ECO:0007669"/>
    <property type="project" value="UniProtKB-UniPathway"/>
</dbReference>
<comment type="catalytic activity">
    <reaction evidence="11">
        <text>FMN + ATP + H(+) = FAD + diphosphate</text>
        <dbReference type="Rhea" id="RHEA:17237"/>
        <dbReference type="ChEBI" id="CHEBI:15378"/>
        <dbReference type="ChEBI" id="CHEBI:30616"/>
        <dbReference type="ChEBI" id="CHEBI:33019"/>
        <dbReference type="ChEBI" id="CHEBI:57692"/>
        <dbReference type="ChEBI" id="CHEBI:58210"/>
        <dbReference type="EC" id="2.7.7.2"/>
    </reaction>
</comment>
<protein>
    <submittedName>
        <fullName evidence="13">Bifunctional riboflavin kinase/FMN adenylyltransferase</fullName>
    </submittedName>
</protein>
<comment type="pathway">
    <text evidence="1">Cofactor biosynthesis; FAD biosynthesis; FAD from FMN: step 1/1.</text>
</comment>
<dbReference type="PANTHER" id="PTHR22749">
    <property type="entry name" value="RIBOFLAVIN KINASE/FMN ADENYLYLTRANSFERASE"/>
    <property type="match status" value="1"/>
</dbReference>
<dbReference type="GO" id="GO:0009398">
    <property type="term" value="P:FMN biosynthetic process"/>
    <property type="evidence" value="ECO:0007669"/>
    <property type="project" value="TreeGrafter"/>
</dbReference>